<protein>
    <submittedName>
        <fullName evidence="1">Uncharacterized protein</fullName>
    </submittedName>
</protein>
<dbReference type="RefSeq" id="WP_183539174.1">
    <property type="nucleotide sequence ID" value="NZ_JACHHV010000007.1"/>
</dbReference>
<dbReference type="Proteomes" id="UP000562464">
    <property type="component" value="Unassembled WGS sequence"/>
</dbReference>
<reference evidence="1 2" key="1">
    <citation type="submission" date="2020-08" db="EMBL/GenBank/DDBJ databases">
        <title>Genomic Encyclopedia of Type Strains, Phase IV (KMG-IV): sequencing the most valuable type-strain genomes for metagenomic binning, comparative biology and taxonomic classification.</title>
        <authorList>
            <person name="Goeker M."/>
        </authorList>
    </citation>
    <scope>NUCLEOTIDE SEQUENCE [LARGE SCALE GENOMIC DNA]</scope>
    <source>
        <strain evidence="1 2">DSM 14925</strain>
    </source>
</reference>
<evidence type="ECO:0000313" key="2">
    <source>
        <dbReference type="Proteomes" id="UP000562464"/>
    </source>
</evidence>
<evidence type="ECO:0000313" key="1">
    <source>
        <dbReference type="EMBL" id="MBB5887728.1"/>
    </source>
</evidence>
<dbReference type="EMBL" id="JACHHV010000007">
    <property type="protein sequence ID" value="MBB5887728.1"/>
    <property type="molecule type" value="Genomic_DNA"/>
</dbReference>
<accession>A0A841C7L2</accession>
<organism evidence="1 2">
    <name type="scientific">Lactovum miscens</name>
    <dbReference type="NCBI Taxonomy" id="190387"/>
    <lineage>
        <taxon>Bacteria</taxon>
        <taxon>Bacillati</taxon>
        <taxon>Bacillota</taxon>
        <taxon>Bacilli</taxon>
        <taxon>Lactobacillales</taxon>
        <taxon>Streptococcaceae</taxon>
        <taxon>Lactovum</taxon>
    </lineage>
</organism>
<comment type="caution">
    <text evidence="1">The sequence shown here is derived from an EMBL/GenBank/DDBJ whole genome shotgun (WGS) entry which is preliminary data.</text>
</comment>
<dbReference type="AlphaFoldDB" id="A0A841C7L2"/>
<name>A0A841C7L2_9LACT</name>
<sequence>MNRPDITKSLSDLVRTRLKNTCNFWAEEVNLDYSTKRVDFVGFSARNGVFARVSEIEHGAFDFYEVKSSMNDFNSGHGKNWEGDRNYLVCERELADELYSKMLLPQNTEVLCPNKPRTALVTAYKDYQSSKRTKAASEILWNMICARSSNKIEVVK</sequence>
<keyword evidence="2" id="KW-1185">Reference proteome</keyword>
<gene>
    <name evidence="1" type="ORF">HNQ37_000602</name>
</gene>
<proteinExistence type="predicted"/>